<keyword evidence="1" id="KW-0732">Signal</keyword>
<evidence type="ECO:0000313" key="3">
    <source>
        <dbReference type="Proteomes" id="UP001162131"/>
    </source>
</evidence>
<feature type="chain" id="PRO_5043381318" description="Dickkopf N-terminal cysteine-rich domain-containing protein" evidence="1">
    <location>
        <begin position="17"/>
        <end position="361"/>
    </location>
</feature>
<comment type="caution">
    <text evidence="2">The sequence shown here is derived from an EMBL/GenBank/DDBJ whole genome shotgun (WGS) entry which is preliminary data.</text>
</comment>
<organism evidence="2 3">
    <name type="scientific">Blepharisma stoltei</name>
    <dbReference type="NCBI Taxonomy" id="1481888"/>
    <lineage>
        <taxon>Eukaryota</taxon>
        <taxon>Sar</taxon>
        <taxon>Alveolata</taxon>
        <taxon>Ciliophora</taxon>
        <taxon>Postciliodesmatophora</taxon>
        <taxon>Heterotrichea</taxon>
        <taxon>Heterotrichida</taxon>
        <taxon>Blepharismidae</taxon>
        <taxon>Blepharisma</taxon>
    </lineage>
</organism>
<evidence type="ECO:0000256" key="1">
    <source>
        <dbReference type="SAM" id="SignalP"/>
    </source>
</evidence>
<sequence>MLPFSLLFLIIGVSYALCPSYQCKPRTMPFKDNICVFYDEHTLTYRINPCEDPFQRYCIFNPLQNSTCSVSSKKSLIQKYPGEKCSTDEDCRYPYFGGCTDEICLGSIKDGYCSDSSFCSPGLYCKYNTCISQLQDGDQCTYDYECQNGSGCDGNICKKYFSAKLNEEVNTCKDNVNYICESTLCYTNATTSFSYCITPLARRNKSPECLSDNDCYSRVDRKSGVMLKSECQCGMNPDGKQYCGILPGDVEFMYYIRHLKKWYNSTEVKNCNTLRRDARQCIEEHWDEDEAVKLIFYKERVVNFANIQENDYCAETVLNADFFVLAHKMGHLTVENPHEILGSSQGSVIWLGLSLIFLILN</sequence>
<keyword evidence="3" id="KW-1185">Reference proteome</keyword>
<reference evidence="2" key="1">
    <citation type="submission" date="2021-09" db="EMBL/GenBank/DDBJ databases">
        <authorList>
            <consortium name="AG Swart"/>
            <person name="Singh M."/>
            <person name="Singh A."/>
            <person name="Seah K."/>
            <person name="Emmerich C."/>
        </authorList>
    </citation>
    <scope>NUCLEOTIDE SEQUENCE</scope>
    <source>
        <strain evidence="2">ATCC30299</strain>
    </source>
</reference>
<dbReference type="EMBL" id="CAJZBQ010000016">
    <property type="protein sequence ID" value="CAG9316535.1"/>
    <property type="molecule type" value="Genomic_DNA"/>
</dbReference>
<protein>
    <recommendedName>
        <fullName evidence="4">Dickkopf N-terminal cysteine-rich domain-containing protein</fullName>
    </recommendedName>
</protein>
<proteinExistence type="predicted"/>
<accession>A0AAU9IP01</accession>
<dbReference type="AlphaFoldDB" id="A0AAU9IP01"/>
<gene>
    <name evidence="2" type="ORF">BSTOLATCC_MIC16644</name>
</gene>
<dbReference type="Proteomes" id="UP001162131">
    <property type="component" value="Unassembled WGS sequence"/>
</dbReference>
<name>A0AAU9IP01_9CILI</name>
<feature type="signal peptide" evidence="1">
    <location>
        <begin position="1"/>
        <end position="16"/>
    </location>
</feature>
<evidence type="ECO:0008006" key="4">
    <source>
        <dbReference type="Google" id="ProtNLM"/>
    </source>
</evidence>
<evidence type="ECO:0000313" key="2">
    <source>
        <dbReference type="EMBL" id="CAG9316535.1"/>
    </source>
</evidence>